<organism evidence="1">
    <name type="scientific">Human cytomegalovirus</name>
    <name type="common">HHV-5</name>
    <name type="synonym">Human herpesvirus 5</name>
    <dbReference type="NCBI Taxonomy" id="10359"/>
    <lineage>
        <taxon>Viruses</taxon>
        <taxon>Duplodnaviria</taxon>
        <taxon>Heunggongvirae</taxon>
        <taxon>Peploviricota</taxon>
        <taxon>Herviviricetes</taxon>
        <taxon>Herpesvirales</taxon>
        <taxon>Orthoherpesviridae</taxon>
        <taxon>Betaherpesvirinae</taxon>
        <taxon>Cytomegalovirus</taxon>
        <taxon>Cytomegalovirus humanbeta5</taxon>
    </lineage>
</organism>
<sequence length="27" mass="3253">MAAQCHHELTTAWYPRSFNNLLRHLNK</sequence>
<organismHost>
    <name type="scientific">Homo sapiens</name>
    <name type="common">Human</name>
    <dbReference type="NCBI Taxonomy" id="9606"/>
</organismHost>
<dbReference type="EMBL" id="M18921">
    <property type="protein sequence ID" value="AAA45959.1"/>
    <property type="molecule type" value="Genomic_DNA"/>
</dbReference>
<accession>Q69188</accession>
<proteinExistence type="predicted"/>
<reference evidence="1" key="1">
    <citation type="journal article" date="1988" name="Virology">
        <title>An enhancer element in the short unique region of human cytomegalovirus regulates the production of a group of abundant immediate early transcripts.</title>
        <authorList>
            <person name="Weston K.M."/>
        </authorList>
    </citation>
    <scope>NUCLEOTIDE SEQUENCE</scope>
    <source>
        <strain evidence="1">AD169</strain>
    </source>
</reference>
<name>Q69188_HCMV</name>
<protein>
    <submittedName>
        <fullName evidence="1">L protein</fullName>
    </submittedName>
</protein>
<evidence type="ECO:0000313" key="1">
    <source>
        <dbReference type="EMBL" id="AAA45959.1"/>
    </source>
</evidence>